<dbReference type="GO" id="GO:0032259">
    <property type="term" value="P:methylation"/>
    <property type="evidence" value="ECO:0007669"/>
    <property type="project" value="UniProtKB-KW"/>
</dbReference>
<dbReference type="GO" id="GO:0003886">
    <property type="term" value="F:DNA (cytosine-5-)-methyltransferase activity"/>
    <property type="evidence" value="ECO:0007669"/>
    <property type="project" value="TreeGrafter"/>
</dbReference>
<name>A0AAV5CLQ5_ELECO</name>
<reference evidence="9" key="2">
    <citation type="submission" date="2021-12" db="EMBL/GenBank/DDBJ databases">
        <title>Resequencing data analysis of finger millet.</title>
        <authorList>
            <person name="Hatakeyama M."/>
            <person name="Aluri S."/>
            <person name="Balachadran M.T."/>
            <person name="Sivarajan S.R."/>
            <person name="Poveda L."/>
            <person name="Shimizu-Inatsugi R."/>
            <person name="Schlapbach R."/>
            <person name="Sreeman S.M."/>
            <person name="Shimizu K.K."/>
        </authorList>
    </citation>
    <scope>NUCLEOTIDE SEQUENCE</scope>
</reference>
<evidence type="ECO:0000313" key="10">
    <source>
        <dbReference type="Proteomes" id="UP001054889"/>
    </source>
</evidence>
<comment type="caution">
    <text evidence="9">The sequence shown here is derived from an EMBL/GenBank/DDBJ whole genome shotgun (WGS) entry which is preliminary data.</text>
</comment>
<evidence type="ECO:0000256" key="5">
    <source>
        <dbReference type="ARBA" id="ARBA00022737"/>
    </source>
</evidence>
<keyword evidence="5" id="KW-0677">Repeat</keyword>
<keyword evidence="2" id="KW-0489">Methyltransferase</keyword>
<keyword evidence="7" id="KW-0539">Nucleus</keyword>
<keyword evidence="4" id="KW-0949">S-adenosyl-L-methionine</keyword>
<gene>
    <name evidence="9" type="primary">ga16122</name>
    <name evidence="9" type="ORF">PR202_ga16122</name>
</gene>
<proteinExistence type="predicted"/>
<keyword evidence="10" id="KW-1185">Reference proteome</keyword>
<sequence>MMSRFLYDIEPESVDSEFICAAARQRGYIHNLLVQNRSPLNPLPPKQVQRL</sequence>
<evidence type="ECO:0000256" key="7">
    <source>
        <dbReference type="ARBA" id="ARBA00023242"/>
    </source>
</evidence>
<dbReference type="InterPro" id="IPR050390">
    <property type="entry name" value="C5-Methyltransferase"/>
</dbReference>
<evidence type="ECO:0000313" key="9">
    <source>
        <dbReference type="EMBL" id="GJM99059.1"/>
    </source>
</evidence>
<dbReference type="PANTHER" id="PTHR23068">
    <property type="entry name" value="DNA CYTOSINE-5- -METHYLTRANSFERASE 3-RELATED"/>
    <property type="match status" value="1"/>
</dbReference>
<evidence type="ECO:0000256" key="6">
    <source>
        <dbReference type="ARBA" id="ARBA00023125"/>
    </source>
</evidence>
<dbReference type="EMBL" id="BQKI01000007">
    <property type="protein sequence ID" value="GJM99059.1"/>
    <property type="molecule type" value="Genomic_DNA"/>
</dbReference>
<dbReference type="PANTHER" id="PTHR23068:SF25">
    <property type="entry name" value="DNA (CYTOSINE-5)-METHYLTRANSFERASE DRM2"/>
    <property type="match status" value="1"/>
</dbReference>
<protein>
    <recommendedName>
        <fullName evidence="8">SAM-dependent MTase DRM-type domain-containing protein</fullName>
    </recommendedName>
</protein>
<dbReference type="PROSITE" id="PS51680">
    <property type="entry name" value="SAM_MT_DRM"/>
    <property type="match status" value="1"/>
</dbReference>
<evidence type="ECO:0000256" key="2">
    <source>
        <dbReference type="ARBA" id="ARBA00022603"/>
    </source>
</evidence>
<dbReference type="GO" id="GO:0005634">
    <property type="term" value="C:nucleus"/>
    <property type="evidence" value="ECO:0007669"/>
    <property type="project" value="UniProtKB-SubCell"/>
</dbReference>
<keyword evidence="6" id="KW-0238">DNA-binding</keyword>
<feature type="domain" description="SAM-dependent MTase DRM-type" evidence="8">
    <location>
        <begin position="1"/>
        <end position="51"/>
    </location>
</feature>
<keyword evidence="3" id="KW-0808">Transferase</keyword>
<evidence type="ECO:0000256" key="3">
    <source>
        <dbReference type="ARBA" id="ARBA00022679"/>
    </source>
</evidence>
<dbReference type="AlphaFoldDB" id="A0AAV5CLQ5"/>
<dbReference type="InterPro" id="IPR030380">
    <property type="entry name" value="SAM_MeTfrase_DRM"/>
</dbReference>
<evidence type="ECO:0000256" key="4">
    <source>
        <dbReference type="ARBA" id="ARBA00022691"/>
    </source>
</evidence>
<dbReference type="GO" id="GO:0003677">
    <property type="term" value="F:DNA binding"/>
    <property type="evidence" value="ECO:0007669"/>
    <property type="project" value="UniProtKB-KW"/>
</dbReference>
<dbReference type="Proteomes" id="UP001054889">
    <property type="component" value="Unassembled WGS sequence"/>
</dbReference>
<reference evidence="9" key="1">
    <citation type="journal article" date="2018" name="DNA Res.">
        <title>Multiple hybrid de novo genome assembly of finger millet, an orphan allotetraploid crop.</title>
        <authorList>
            <person name="Hatakeyama M."/>
            <person name="Aluri S."/>
            <person name="Balachadran M.T."/>
            <person name="Sivarajan S.R."/>
            <person name="Patrignani A."/>
            <person name="Gruter S."/>
            <person name="Poveda L."/>
            <person name="Shimizu-Inatsugi R."/>
            <person name="Baeten J."/>
            <person name="Francoijs K.J."/>
            <person name="Nataraja K.N."/>
            <person name="Reddy Y.A.N."/>
            <person name="Phadnis S."/>
            <person name="Ravikumar R.L."/>
            <person name="Schlapbach R."/>
            <person name="Sreeman S.M."/>
            <person name="Shimizu K.K."/>
        </authorList>
    </citation>
    <scope>NUCLEOTIDE SEQUENCE</scope>
</reference>
<evidence type="ECO:0000259" key="8">
    <source>
        <dbReference type="PROSITE" id="PS51680"/>
    </source>
</evidence>
<evidence type="ECO:0000256" key="1">
    <source>
        <dbReference type="ARBA" id="ARBA00004123"/>
    </source>
</evidence>
<organism evidence="9 10">
    <name type="scientific">Eleusine coracana subsp. coracana</name>
    <dbReference type="NCBI Taxonomy" id="191504"/>
    <lineage>
        <taxon>Eukaryota</taxon>
        <taxon>Viridiplantae</taxon>
        <taxon>Streptophyta</taxon>
        <taxon>Embryophyta</taxon>
        <taxon>Tracheophyta</taxon>
        <taxon>Spermatophyta</taxon>
        <taxon>Magnoliopsida</taxon>
        <taxon>Liliopsida</taxon>
        <taxon>Poales</taxon>
        <taxon>Poaceae</taxon>
        <taxon>PACMAD clade</taxon>
        <taxon>Chloridoideae</taxon>
        <taxon>Cynodonteae</taxon>
        <taxon>Eleusininae</taxon>
        <taxon>Eleusine</taxon>
    </lineage>
</organism>
<accession>A0AAV5CLQ5</accession>
<comment type="subcellular location">
    <subcellularLocation>
        <location evidence="1">Nucleus</location>
    </subcellularLocation>
</comment>